<proteinExistence type="predicted"/>
<dbReference type="Gene3D" id="3.40.50.450">
    <property type="match status" value="1"/>
</dbReference>
<gene>
    <name evidence="1" type="ORF">UX22_C0023G0007</name>
</gene>
<reference evidence="1 2" key="1">
    <citation type="journal article" date="2015" name="Nature">
        <title>rRNA introns, odd ribosomes, and small enigmatic genomes across a large radiation of phyla.</title>
        <authorList>
            <person name="Brown C.T."/>
            <person name="Hug L.A."/>
            <person name="Thomas B.C."/>
            <person name="Sharon I."/>
            <person name="Castelle C.J."/>
            <person name="Singh A."/>
            <person name="Wilkins M.J."/>
            <person name="Williams K.H."/>
            <person name="Banfield J.F."/>
        </authorList>
    </citation>
    <scope>NUCLEOTIDE SEQUENCE [LARGE SCALE GENOMIC DNA]</scope>
</reference>
<organism evidence="1 2">
    <name type="scientific">Candidatus Jorgensenbacteria bacterium GW2011_GWA2_45_9</name>
    <dbReference type="NCBI Taxonomy" id="1618663"/>
    <lineage>
        <taxon>Bacteria</taxon>
        <taxon>Candidatus Joergenseniibacteriota</taxon>
    </lineage>
</organism>
<name>A0A0G1N1I4_9BACT</name>
<dbReference type="Pfam" id="PF18306">
    <property type="entry name" value="LDcluster4"/>
    <property type="match status" value="1"/>
</dbReference>
<dbReference type="SUPFAM" id="SSF102405">
    <property type="entry name" value="MCP/YpsA-like"/>
    <property type="match status" value="1"/>
</dbReference>
<evidence type="ECO:0000313" key="1">
    <source>
        <dbReference type="EMBL" id="KKU14471.1"/>
    </source>
</evidence>
<dbReference type="PANTHER" id="PTHR43393">
    <property type="entry name" value="CYTOKININ RIBOSIDE 5'-MONOPHOSPHATE PHOSPHORIBOHYDROLASE"/>
    <property type="match status" value="1"/>
</dbReference>
<comment type="caution">
    <text evidence="1">The sequence shown here is derived from an EMBL/GenBank/DDBJ whole genome shotgun (WGS) entry which is preliminary data.</text>
</comment>
<protein>
    <recommendedName>
        <fullName evidence="3">Protein containing YHS domain protein</fullName>
    </recommendedName>
</protein>
<accession>A0A0G1N1I4</accession>
<dbReference type="Proteomes" id="UP000034727">
    <property type="component" value="Unassembled WGS sequence"/>
</dbReference>
<dbReference type="InterPro" id="IPR052341">
    <property type="entry name" value="LOG_family_nucleotidases"/>
</dbReference>
<dbReference type="InterPro" id="IPR041164">
    <property type="entry name" value="LDcluster4"/>
</dbReference>
<dbReference type="GO" id="GO:0005829">
    <property type="term" value="C:cytosol"/>
    <property type="evidence" value="ECO:0007669"/>
    <property type="project" value="TreeGrafter"/>
</dbReference>
<evidence type="ECO:0000313" key="2">
    <source>
        <dbReference type="Proteomes" id="UP000034727"/>
    </source>
</evidence>
<evidence type="ECO:0008006" key="3">
    <source>
        <dbReference type="Google" id="ProtNLM"/>
    </source>
</evidence>
<sequence length="203" mass="21908">MIRKTKNTKVKVAIPERQLKYKICVSGAAETGFCGEGSHEKAEAVGREIAKRGMVLVTGATTGMPYWAAKGAKAEGGIVMGLSPAASKMAHIKTYRLPVDYHDLIVYTGFNYAGRNLLLTRSADAIIIICGRIGTLNEFTIGFEDQKPIGVLEGSGGIADRLREIVESSHRGPGKIVYSKDPEDLVEKLVALIKSEEDKNGTK</sequence>
<dbReference type="AlphaFoldDB" id="A0A0G1N1I4"/>
<dbReference type="PANTHER" id="PTHR43393:SF3">
    <property type="entry name" value="LYSINE DECARBOXYLASE-LIKE PROTEIN"/>
    <property type="match status" value="1"/>
</dbReference>
<dbReference type="EMBL" id="LCLJ01000023">
    <property type="protein sequence ID" value="KKU14471.1"/>
    <property type="molecule type" value="Genomic_DNA"/>
</dbReference>